<evidence type="ECO:0000259" key="6">
    <source>
        <dbReference type="PROSITE" id="PS50983"/>
    </source>
</evidence>
<evidence type="ECO:0000313" key="7">
    <source>
        <dbReference type="EMBL" id="TDS85567.1"/>
    </source>
</evidence>
<comment type="caution">
    <text evidence="7">The sequence shown here is derived from an EMBL/GenBank/DDBJ whole genome shotgun (WGS) entry which is preliminary data.</text>
</comment>
<feature type="compositionally biased region" description="Acidic residues" evidence="5">
    <location>
        <begin position="65"/>
        <end position="90"/>
    </location>
</feature>
<dbReference type="GO" id="GO:0030288">
    <property type="term" value="C:outer membrane-bounded periplasmic space"/>
    <property type="evidence" value="ECO:0007669"/>
    <property type="project" value="TreeGrafter"/>
</dbReference>
<evidence type="ECO:0000256" key="1">
    <source>
        <dbReference type="ARBA" id="ARBA00004196"/>
    </source>
</evidence>
<dbReference type="InterPro" id="IPR051313">
    <property type="entry name" value="Bact_iron-sidero_bind"/>
</dbReference>
<dbReference type="PROSITE" id="PS50983">
    <property type="entry name" value="FE_B12_PBP"/>
    <property type="match status" value="1"/>
</dbReference>
<evidence type="ECO:0000256" key="3">
    <source>
        <dbReference type="ARBA" id="ARBA00022448"/>
    </source>
</evidence>
<evidence type="ECO:0000313" key="8">
    <source>
        <dbReference type="Proteomes" id="UP000294506"/>
    </source>
</evidence>
<dbReference type="PANTHER" id="PTHR30532:SF28">
    <property type="entry name" value="PETROBACTIN-BINDING PROTEIN YCLQ"/>
    <property type="match status" value="1"/>
</dbReference>
<accession>A0A4R7G2Y3</accession>
<dbReference type="InterPro" id="IPR002491">
    <property type="entry name" value="ABC_transptr_periplasmic_BD"/>
</dbReference>
<dbReference type="PANTHER" id="PTHR30532">
    <property type="entry name" value="IRON III DICITRATE-BINDING PERIPLASMIC PROTEIN"/>
    <property type="match status" value="1"/>
</dbReference>
<organism evidence="7 8">
    <name type="scientific">Nesterenkonia aurantiaca</name>
    <dbReference type="NCBI Taxonomy" id="1436010"/>
    <lineage>
        <taxon>Bacteria</taxon>
        <taxon>Bacillati</taxon>
        <taxon>Actinomycetota</taxon>
        <taxon>Actinomycetes</taxon>
        <taxon>Micrococcales</taxon>
        <taxon>Micrococcaceae</taxon>
        <taxon>Nesterenkonia</taxon>
    </lineage>
</organism>
<dbReference type="RefSeq" id="WP_133726327.1">
    <property type="nucleotide sequence ID" value="NZ_SOAN01000006.1"/>
</dbReference>
<name>A0A4R7G2Y3_9MICC</name>
<dbReference type="SUPFAM" id="SSF53807">
    <property type="entry name" value="Helical backbone' metal receptor"/>
    <property type="match status" value="1"/>
</dbReference>
<evidence type="ECO:0000256" key="2">
    <source>
        <dbReference type="ARBA" id="ARBA00008814"/>
    </source>
</evidence>
<dbReference type="EMBL" id="SOAN01000006">
    <property type="protein sequence ID" value="TDS85567.1"/>
    <property type="molecule type" value="Genomic_DNA"/>
</dbReference>
<gene>
    <name evidence="7" type="ORF">EV640_106218</name>
</gene>
<feature type="region of interest" description="Disordered" evidence="5">
    <location>
        <begin position="63"/>
        <end position="90"/>
    </location>
</feature>
<comment type="subcellular location">
    <subcellularLocation>
        <location evidence="1">Cell envelope</location>
    </subcellularLocation>
</comment>
<evidence type="ECO:0000256" key="5">
    <source>
        <dbReference type="SAM" id="MobiDB-lite"/>
    </source>
</evidence>
<proteinExistence type="inferred from homology"/>
<dbReference type="Pfam" id="PF01497">
    <property type="entry name" value="Peripla_BP_2"/>
    <property type="match status" value="1"/>
</dbReference>
<keyword evidence="8" id="KW-1185">Reference proteome</keyword>
<dbReference type="AlphaFoldDB" id="A0A4R7G2Y3"/>
<comment type="similarity">
    <text evidence="2">Belongs to the bacterial solute-binding protein 8 family.</text>
</comment>
<feature type="compositionally biased region" description="Polar residues" evidence="5">
    <location>
        <begin position="32"/>
        <end position="41"/>
    </location>
</feature>
<feature type="domain" description="Fe/B12 periplasmic-binding" evidence="6">
    <location>
        <begin position="111"/>
        <end position="384"/>
    </location>
</feature>
<protein>
    <submittedName>
        <fullName evidence="7">Iron complex transport system substrate-binding protein</fullName>
    </submittedName>
</protein>
<keyword evidence="3" id="KW-0813">Transport</keyword>
<reference evidence="7 8" key="1">
    <citation type="submission" date="2019-03" db="EMBL/GenBank/DDBJ databases">
        <title>Genomic Encyclopedia of Type Strains, Phase III (KMG-III): the genomes of soil and plant-associated and newly described type strains.</title>
        <authorList>
            <person name="Whitman W."/>
        </authorList>
    </citation>
    <scope>NUCLEOTIDE SEQUENCE [LARGE SCALE GENOMIC DNA]</scope>
    <source>
        <strain evidence="7 8">DSM 27373</strain>
    </source>
</reference>
<sequence length="384" mass="41214">MPTEDFAPEGTASESTAPKRPRLGAAGPESIARSSAPTPRSRTAGALSLGLIAIFALGACGSQAEAEEPEATEAEAAETEDAEGEAEGEDAATVTIEDDHGTHEVSTDPQSVVVTDNRSYRTLEAFGVEPTAAARSLMDAQTHDWAEDESILDLGNHREPDLENMVAAEPDLIINGQRFQQYYQDLGGLAPEATILEFEPQEDADLVEELIRKTESLGEVFGEEGVATELVEELEAEMARVQDAYDGESTVMGLLTSGGDMSYVAPGPEGRSIGPVFDTFDLTPALEQEGENESHGDDISVEAIATANPDWLLVLDREARLSLDEGEEYSPAAEIVEESAALANVSAVENDQIVYLPENFYLTEDIQAYTEFFRDFADALEAAE</sequence>
<dbReference type="Proteomes" id="UP000294506">
    <property type="component" value="Unassembled WGS sequence"/>
</dbReference>
<evidence type="ECO:0000256" key="4">
    <source>
        <dbReference type="ARBA" id="ARBA00022729"/>
    </source>
</evidence>
<dbReference type="Gene3D" id="3.40.50.1980">
    <property type="entry name" value="Nitrogenase molybdenum iron protein domain"/>
    <property type="match status" value="2"/>
</dbReference>
<dbReference type="GO" id="GO:1901678">
    <property type="term" value="P:iron coordination entity transport"/>
    <property type="evidence" value="ECO:0007669"/>
    <property type="project" value="UniProtKB-ARBA"/>
</dbReference>
<feature type="region of interest" description="Disordered" evidence="5">
    <location>
        <begin position="1"/>
        <end position="42"/>
    </location>
</feature>
<keyword evidence="4" id="KW-0732">Signal</keyword>